<feature type="region of interest" description="Disordered" evidence="1">
    <location>
        <begin position="1"/>
        <end position="33"/>
    </location>
</feature>
<proteinExistence type="predicted"/>
<reference evidence="3 4" key="1">
    <citation type="journal article" date="2019" name="Science">
        <title>Social genes are selection hotspots in kin groups of a soil microbe.</title>
        <authorList>
            <person name="Wielgoss S."/>
            <person name="Wolfensberger R."/>
            <person name="Sun L."/>
            <person name="Fiegna F."/>
            <person name="Velicer G.J."/>
        </authorList>
    </citation>
    <scope>NUCLEOTIDE SEQUENCE [LARGE SCALE GENOMIC DNA]</scope>
    <source>
        <strain evidence="3 4">MC3.5.9c15</strain>
    </source>
</reference>
<keyword evidence="2" id="KW-1133">Transmembrane helix</keyword>
<sequence length="253" mass="26966">MVDVSEVAGPSGQASVASDDPRSEARESSTGVQSLPWDRRAELGLGKAFRLTCKEVMLRPATTFGRMEPEGSVGSSLLFALLCFCVLYLPSGGLYTLLGLLNVLGSPYGSFDSFSFRLLVALPLIILGVAAVLSPVATLVVSGVEHLLLRMAGVPGSFRMTLRRHVMSQGVSLVGLLPFFALPVSLVWATGVRVMAYRSLPRSGWVRASVAVLLPALVMGGLGLWGYRVVTEPWVVQQESAYEGDGALWGEGH</sequence>
<gene>
    <name evidence="3" type="ORF">BHS09_27245</name>
</gene>
<dbReference type="Proteomes" id="UP000320179">
    <property type="component" value="Chromosome"/>
</dbReference>
<protein>
    <recommendedName>
        <fullName evidence="5">Yip1 domain-containing protein</fullName>
    </recommendedName>
</protein>
<accession>A0AAE6G3K5</accession>
<feature type="transmembrane region" description="Helical" evidence="2">
    <location>
        <begin position="118"/>
        <end position="149"/>
    </location>
</feature>
<keyword evidence="2" id="KW-0472">Membrane</keyword>
<organism evidence="3 4">
    <name type="scientific">Myxococcus xanthus</name>
    <dbReference type="NCBI Taxonomy" id="34"/>
    <lineage>
        <taxon>Bacteria</taxon>
        <taxon>Pseudomonadati</taxon>
        <taxon>Myxococcota</taxon>
        <taxon>Myxococcia</taxon>
        <taxon>Myxococcales</taxon>
        <taxon>Cystobacterineae</taxon>
        <taxon>Myxococcaceae</taxon>
        <taxon>Myxococcus</taxon>
    </lineage>
</organism>
<name>A0AAE6G3K5_MYXXA</name>
<evidence type="ECO:0000256" key="1">
    <source>
        <dbReference type="SAM" id="MobiDB-lite"/>
    </source>
</evidence>
<feature type="transmembrane region" description="Helical" evidence="2">
    <location>
        <begin position="76"/>
        <end position="98"/>
    </location>
</feature>
<evidence type="ECO:0008006" key="5">
    <source>
        <dbReference type="Google" id="ProtNLM"/>
    </source>
</evidence>
<keyword evidence="2" id="KW-0812">Transmembrane</keyword>
<evidence type="ECO:0000313" key="3">
    <source>
        <dbReference type="EMBL" id="QDE70363.1"/>
    </source>
</evidence>
<feature type="transmembrane region" description="Helical" evidence="2">
    <location>
        <begin position="208"/>
        <end position="227"/>
    </location>
</feature>
<dbReference type="AlphaFoldDB" id="A0AAE6G3K5"/>
<feature type="transmembrane region" description="Helical" evidence="2">
    <location>
        <begin position="170"/>
        <end position="188"/>
    </location>
</feature>
<dbReference type="EMBL" id="CP017174">
    <property type="protein sequence ID" value="QDE70363.1"/>
    <property type="molecule type" value="Genomic_DNA"/>
</dbReference>
<evidence type="ECO:0000313" key="4">
    <source>
        <dbReference type="Proteomes" id="UP000320179"/>
    </source>
</evidence>
<evidence type="ECO:0000256" key="2">
    <source>
        <dbReference type="SAM" id="Phobius"/>
    </source>
</evidence>